<feature type="domain" description="Serine hydrolase" evidence="1">
    <location>
        <begin position="24"/>
        <end position="105"/>
    </location>
</feature>
<name>A0A6J1I8F2_CUCMA</name>
<evidence type="ECO:0000313" key="2">
    <source>
        <dbReference type="Proteomes" id="UP000504608"/>
    </source>
</evidence>
<dbReference type="KEGG" id="cmax:111470131"/>
<dbReference type="Pfam" id="PF03959">
    <property type="entry name" value="FSH1"/>
    <property type="match status" value="1"/>
</dbReference>
<reference evidence="3" key="1">
    <citation type="submission" date="2025-08" db="UniProtKB">
        <authorList>
            <consortium name="RefSeq"/>
        </authorList>
    </citation>
    <scope>IDENTIFICATION</scope>
    <source>
        <tissue evidence="3">Young leaves</tissue>
    </source>
</reference>
<gene>
    <name evidence="3" type="primary">LOC111470131</name>
</gene>
<evidence type="ECO:0000313" key="3">
    <source>
        <dbReference type="RefSeq" id="XP_022971394.1"/>
    </source>
</evidence>
<proteinExistence type="predicted"/>
<dbReference type="PANTHER" id="PTHR22778:SF55">
    <property type="entry name" value="ESTERASE C25G4.2-LIKE"/>
    <property type="match status" value="1"/>
</dbReference>
<dbReference type="OrthoDB" id="1701600at2759"/>
<dbReference type="PANTHER" id="PTHR22778">
    <property type="entry name" value="OVARIAN CANCER GENE-2 PROTEIN-RELATED"/>
    <property type="match status" value="1"/>
</dbReference>
<evidence type="ECO:0000259" key="1">
    <source>
        <dbReference type="Pfam" id="PF03959"/>
    </source>
</evidence>
<dbReference type="AlphaFoldDB" id="A0A6J1I8F2"/>
<dbReference type="GeneID" id="111470131"/>
<sequence length="153" mass="17370">MKNTNFTIIFYPSRNIVSSSKITKLGKVLKEHPAMKMFLSISGTNFKDESICEVAYKHKIKVKSVHLIGEKDWLKLPSEELASAFHEPLIIRHPQGHTVPRLDEVATEELRCWVDAIVSSHERVGDAEAKENITQKMAENIENELENSNITLS</sequence>
<dbReference type="InterPro" id="IPR029058">
    <property type="entry name" value="AB_hydrolase_fold"/>
</dbReference>
<organism evidence="2 3">
    <name type="scientific">Cucurbita maxima</name>
    <name type="common">Pumpkin</name>
    <name type="synonym">Winter squash</name>
    <dbReference type="NCBI Taxonomy" id="3661"/>
    <lineage>
        <taxon>Eukaryota</taxon>
        <taxon>Viridiplantae</taxon>
        <taxon>Streptophyta</taxon>
        <taxon>Embryophyta</taxon>
        <taxon>Tracheophyta</taxon>
        <taxon>Spermatophyta</taxon>
        <taxon>Magnoliopsida</taxon>
        <taxon>eudicotyledons</taxon>
        <taxon>Gunneridae</taxon>
        <taxon>Pentapetalae</taxon>
        <taxon>rosids</taxon>
        <taxon>fabids</taxon>
        <taxon>Cucurbitales</taxon>
        <taxon>Cucurbitaceae</taxon>
        <taxon>Cucurbiteae</taxon>
        <taxon>Cucurbita</taxon>
    </lineage>
</organism>
<accession>A0A6J1I8F2</accession>
<dbReference type="RefSeq" id="XP_022971394.1">
    <property type="nucleotide sequence ID" value="XM_023115626.1"/>
</dbReference>
<protein>
    <submittedName>
        <fullName evidence="3">Uncharacterized protein LOC111470131</fullName>
    </submittedName>
</protein>
<dbReference type="InterPro" id="IPR005645">
    <property type="entry name" value="FSH-like_dom"/>
</dbReference>
<keyword evidence="2" id="KW-1185">Reference proteome</keyword>
<dbReference type="Gene3D" id="3.40.50.1820">
    <property type="entry name" value="alpha/beta hydrolase"/>
    <property type="match status" value="1"/>
</dbReference>
<dbReference type="Proteomes" id="UP000504608">
    <property type="component" value="Unplaced"/>
</dbReference>